<dbReference type="Proteomes" id="UP000429523">
    <property type="component" value="Unassembled WGS sequence"/>
</dbReference>
<dbReference type="Proteomes" id="UP000440367">
    <property type="component" value="Unassembled WGS sequence"/>
</dbReference>
<dbReference type="AlphaFoldDB" id="A0A6A3T8R3"/>
<evidence type="ECO:0000313" key="15">
    <source>
        <dbReference type="Proteomes" id="UP000488956"/>
    </source>
</evidence>
<feature type="compositionally biased region" description="Basic and acidic residues" evidence="1">
    <location>
        <begin position="141"/>
        <end position="160"/>
    </location>
</feature>
<evidence type="ECO:0000313" key="9">
    <source>
        <dbReference type="Proteomes" id="UP000429523"/>
    </source>
</evidence>
<accession>A0A6A3T8R3</accession>
<dbReference type="EMBL" id="QXFX01000870">
    <property type="protein sequence ID" value="KAE9102111.1"/>
    <property type="molecule type" value="Genomic_DNA"/>
</dbReference>
<dbReference type="Proteomes" id="UP000437068">
    <property type="component" value="Unassembled WGS sequence"/>
</dbReference>
<dbReference type="EMBL" id="QXGE01000938">
    <property type="protein sequence ID" value="KAE9300658.1"/>
    <property type="molecule type" value="Genomic_DNA"/>
</dbReference>
<dbReference type="EMBL" id="QXGF01001129">
    <property type="protein sequence ID" value="KAE8932338.1"/>
    <property type="molecule type" value="Genomic_DNA"/>
</dbReference>
<feature type="compositionally biased region" description="Polar residues" evidence="1">
    <location>
        <begin position="1"/>
        <end position="14"/>
    </location>
</feature>
<evidence type="ECO:0000313" key="8">
    <source>
        <dbReference type="EMBL" id="KAE9300658.1"/>
    </source>
</evidence>
<evidence type="ECO:0000313" key="2">
    <source>
        <dbReference type="EMBL" id="KAE8932338.1"/>
    </source>
</evidence>
<evidence type="ECO:0000313" key="4">
    <source>
        <dbReference type="EMBL" id="KAE9102111.1"/>
    </source>
</evidence>
<protein>
    <submittedName>
        <fullName evidence="5">Uncharacterized protein</fullName>
    </submittedName>
</protein>
<proteinExistence type="predicted"/>
<feature type="compositionally biased region" description="Basic residues" evidence="1">
    <location>
        <begin position="23"/>
        <end position="33"/>
    </location>
</feature>
<comment type="caution">
    <text evidence="5">The sequence shown here is derived from an EMBL/GenBank/DDBJ whole genome shotgun (WGS) entry which is preliminary data.</text>
</comment>
<dbReference type="Proteomes" id="UP000476176">
    <property type="component" value="Unassembled WGS sequence"/>
</dbReference>
<dbReference type="Proteomes" id="UP000441208">
    <property type="component" value="Unassembled WGS sequence"/>
</dbReference>
<evidence type="ECO:0000313" key="12">
    <source>
        <dbReference type="Proteomes" id="UP000440732"/>
    </source>
</evidence>
<dbReference type="EMBL" id="QXGA01001021">
    <property type="protein sequence ID" value="KAE9131685.1"/>
    <property type="molecule type" value="Genomic_DNA"/>
</dbReference>
<dbReference type="Proteomes" id="UP000440732">
    <property type="component" value="Unassembled WGS sequence"/>
</dbReference>
<reference evidence="9 10" key="1">
    <citation type="submission" date="2018-08" db="EMBL/GenBank/DDBJ databases">
        <title>Genomic investigation of the strawberry pathogen Phytophthora fragariae indicates pathogenicity is determined by transcriptional variation in three key races.</title>
        <authorList>
            <person name="Adams T.M."/>
            <person name="Armitage A.D."/>
            <person name="Sobczyk M.K."/>
            <person name="Bates H.J."/>
            <person name="Dunwell J.M."/>
            <person name="Nellist C.F."/>
            <person name="Harrison R.J."/>
        </authorList>
    </citation>
    <scope>NUCLEOTIDE SEQUENCE [LARGE SCALE GENOMIC DNA]</scope>
    <source>
        <strain evidence="8 10">A4</strain>
        <strain evidence="6 11">BC-1</strain>
        <strain evidence="7 14">BC-23</strain>
        <strain evidence="5 12">NOV-5</strain>
        <strain evidence="3 13">NOV-71</strain>
        <strain evidence="2 9">NOV-9</strain>
        <strain evidence="4 15">ONT-3</strain>
    </source>
</reference>
<evidence type="ECO:0000313" key="11">
    <source>
        <dbReference type="Proteomes" id="UP000440367"/>
    </source>
</evidence>
<feature type="region of interest" description="Disordered" evidence="1">
    <location>
        <begin position="85"/>
        <end position="160"/>
    </location>
</feature>
<evidence type="ECO:0000313" key="10">
    <source>
        <dbReference type="Proteomes" id="UP000437068"/>
    </source>
</evidence>
<evidence type="ECO:0000313" key="14">
    <source>
        <dbReference type="Proteomes" id="UP000476176"/>
    </source>
</evidence>
<feature type="region of interest" description="Disordered" evidence="1">
    <location>
        <begin position="1"/>
        <end position="64"/>
    </location>
</feature>
<dbReference type="Proteomes" id="UP000488956">
    <property type="component" value="Unassembled WGS sequence"/>
</dbReference>
<evidence type="ECO:0000313" key="13">
    <source>
        <dbReference type="Proteomes" id="UP000441208"/>
    </source>
</evidence>
<name>A0A6A3T8R3_9STRA</name>
<feature type="compositionally biased region" description="Basic and acidic residues" evidence="1">
    <location>
        <begin position="45"/>
        <end position="54"/>
    </location>
</feature>
<evidence type="ECO:0000313" key="7">
    <source>
        <dbReference type="EMBL" id="KAE9215949.1"/>
    </source>
</evidence>
<evidence type="ECO:0000313" key="6">
    <source>
        <dbReference type="EMBL" id="KAE9214332.1"/>
    </source>
</evidence>
<organism evidence="5 12">
    <name type="scientific">Phytophthora fragariae</name>
    <dbReference type="NCBI Taxonomy" id="53985"/>
    <lineage>
        <taxon>Eukaryota</taxon>
        <taxon>Sar</taxon>
        <taxon>Stramenopiles</taxon>
        <taxon>Oomycota</taxon>
        <taxon>Peronosporomycetes</taxon>
        <taxon>Peronosporales</taxon>
        <taxon>Peronosporaceae</taxon>
        <taxon>Phytophthora</taxon>
    </lineage>
</organism>
<sequence>MGTKATASVQIFFNTSATSRSRTVSRHPTRRPTPRLVHLPTLPRAEPDEPKADTELADEDVDPLLDVPSGLFEVVDADSVDEAPELRVAGRRRRTPRAHEPAGVRQGPLHADAVLQPQEVGRHQPLGRHATEQQRSMRAHGRGEDARKIGDWTKLETGEQ</sequence>
<gene>
    <name evidence="8" type="ORF">PF001_g14828</name>
    <name evidence="6" type="ORF">PF002_g17695</name>
    <name evidence="7" type="ORF">PF004_g14597</name>
    <name evidence="5" type="ORF">PF006_g15444</name>
    <name evidence="3" type="ORF">PF007_g16743</name>
    <name evidence="2" type="ORF">PF009_g17621</name>
    <name evidence="4" type="ORF">PF010_g14228</name>
</gene>
<dbReference type="EMBL" id="QXGD01001114">
    <property type="protein sequence ID" value="KAE9214332.1"/>
    <property type="molecule type" value="Genomic_DNA"/>
</dbReference>
<dbReference type="EMBL" id="QXFZ01001094">
    <property type="protein sequence ID" value="KAE9097083.1"/>
    <property type="molecule type" value="Genomic_DNA"/>
</dbReference>
<evidence type="ECO:0000256" key="1">
    <source>
        <dbReference type="SAM" id="MobiDB-lite"/>
    </source>
</evidence>
<dbReference type="EMBL" id="QXGC01000939">
    <property type="protein sequence ID" value="KAE9215949.1"/>
    <property type="molecule type" value="Genomic_DNA"/>
</dbReference>
<evidence type="ECO:0000313" key="3">
    <source>
        <dbReference type="EMBL" id="KAE9097083.1"/>
    </source>
</evidence>
<evidence type="ECO:0000313" key="5">
    <source>
        <dbReference type="EMBL" id="KAE9131685.1"/>
    </source>
</evidence>